<dbReference type="InterPro" id="IPR024719">
    <property type="entry name" value="HpaB/PvcC/4-BUDH_C"/>
</dbReference>
<accession>A0ABV5XRN8</accession>
<evidence type="ECO:0000313" key="7">
    <source>
        <dbReference type="Proteomes" id="UP001589587"/>
    </source>
</evidence>
<dbReference type="InterPro" id="IPR036250">
    <property type="entry name" value="AcylCo_DH-like_C"/>
</dbReference>
<dbReference type="Gene3D" id="1.10.3140.10">
    <property type="entry name" value="4-hydroxybutyryl-coa dehydratase, domain 1"/>
    <property type="match status" value="1"/>
</dbReference>
<feature type="domain" description="HpaB/PvcC/4-BUDH C-terminal" evidence="4">
    <location>
        <begin position="283"/>
        <end position="483"/>
    </location>
</feature>
<name>A0ABV5XRN8_9NOCA</name>
<dbReference type="InterPro" id="IPR024677">
    <property type="entry name" value="HpaB/PvcC"/>
</dbReference>
<dbReference type="Pfam" id="PF03241">
    <property type="entry name" value="HpaB"/>
    <property type="match status" value="1"/>
</dbReference>
<evidence type="ECO:0000259" key="4">
    <source>
        <dbReference type="Pfam" id="PF03241"/>
    </source>
</evidence>
<keyword evidence="7" id="KW-1185">Reference proteome</keyword>
<dbReference type="InterPro" id="IPR004925">
    <property type="entry name" value="HpaB/PvcC/4-BUDH"/>
</dbReference>
<dbReference type="RefSeq" id="WP_378376769.1">
    <property type="nucleotide sequence ID" value="NZ_JBHMAS010000088.1"/>
</dbReference>
<sequence length="513" mass="57295">MTAQSPTAVPFTGDEYLESLKDGREVYIYGQRVEDVTTHPAFRNGARSIAHLYDALHDDPDGIITGPTDTGNGGFTHKFFKVPHSAEDLLESRDAIAAWARLSYGWMGRSPDYKASFLGTLGGNTEFFDPYQDNARRWYKDSQEQVLFLNHALANPPVDRHRPASEVEDMFVHVVSENDNGLVVSGAKCVATGSALTHYNFIGHYGMPVDKKEYAVIFMLPTNAKGVKLISRPSYEYQATVTGSPFDYPLSSRFDENDAIIVMDRVQVPWENVFAYGDPQKVNDFTPMSGWLPRLTFHGLTRLCVKLDFIAGCVLKAVEITGTNQYRGVQAHVGEILAWRNLFWGLTEAMTRNPEPWVGDAVLPNNDQGAAYRVLAPLAYPRIKGIIENHVASGLIYVNSHAEDWKSAEVRPLLDRYLRGSNGVEAMDRVKLMKLLWDSMGTEFGGRHELYERNYAGNQEDTRIHLLKGAQAKGTTEQLMSFVDGCLGEYDINGWTSEHLINPGSMSSIPNLL</sequence>
<evidence type="ECO:0000256" key="1">
    <source>
        <dbReference type="ARBA" id="ARBA00022630"/>
    </source>
</evidence>
<gene>
    <name evidence="6" type="ORF">ACFFQ6_31810</name>
</gene>
<comment type="caution">
    <text evidence="6">The sequence shown here is derived from an EMBL/GenBank/DDBJ whole genome shotgun (WGS) entry which is preliminary data.</text>
</comment>
<keyword evidence="1" id="KW-0285">Flavoprotein</keyword>
<dbReference type="Proteomes" id="UP001589587">
    <property type="component" value="Unassembled WGS sequence"/>
</dbReference>
<keyword evidence="2" id="KW-0274">FAD</keyword>
<evidence type="ECO:0000259" key="5">
    <source>
        <dbReference type="Pfam" id="PF11794"/>
    </source>
</evidence>
<proteinExistence type="predicted"/>
<keyword evidence="3" id="KW-0560">Oxidoreductase</keyword>
<feature type="domain" description="HpaB/PvcC/4-BUDH N-terminal" evidence="5">
    <location>
        <begin position="12"/>
        <end position="274"/>
    </location>
</feature>
<dbReference type="Pfam" id="PF11794">
    <property type="entry name" value="HpaB_N"/>
    <property type="match status" value="1"/>
</dbReference>
<organism evidence="6 7">
    <name type="scientific">Rhodococcus baikonurensis</name>
    <dbReference type="NCBI Taxonomy" id="172041"/>
    <lineage>
        <taxon>Bacteria</taxon>
        <taxon>Bacillati</taxon>
        <taxon>Actinomycetota</taxon>
        <taxon>Actinomycetes</taxon>
        <taxon>Mycobacteriales</taxon>
        <taxon>Nocardiaceae</taxon>
        <taxon>Rhodococcus</taxon>
        <taxon>Rhodococcus erythropolis group</taxon>
    </lineage>
</organism>
<dbReference type="PANTHER" id="PTHR36117:SF3">
    <property type="entry name" value="4-HYDROXYPHENYLACETATE 3-MONOOXYGENASE-RELATED"/>
    <property type="match status" value="1"/>
</dbReference>
<dbReference type="PIRSF" id="PIRSF500125">
    <property type="entry name" value="4_HPA_large"/>
    <property type="match status" value="1"/>
</dbReference>
<dbReference type="SUPFAM" id="SSF56645">
    <property type="entry name" value="Acyl-CoA dehydrogenase NM domain-like"/>
    <property type="match status" value="1"/>
</dbReference>
<protein>
    <submittedName>
        <fullName evidence="6">4-hydroxyphenylacetate 3-hydroxylase N-terminal domain-containing protein</fullName>
    </submittedName>
</protein>
<reference evidence="6 7" key="1">
    <citation type="submission" date="2024-09" db="EMBL/GenBank/DDBJ databases">
        <authorList>
            <person name="Sun Q."/>
            <person name="Mori K."/>
        </authorList>
    </citation>
    <scope>NUCLEOTIDE SEQUENCE [LARGE SCALE GENOMIC DNA]</scope>
    <source>
        <strain evidence="6 7">JCM 11411</strain>
    </source>
</reference>
<dbReference type="InterPro" id="IPR046373">
    <property type="entry name" value="Acyl-CoA_Oxase/DH_mid-dom_sf"/>
</dbReference>
<dbReference type="PIRSF" id="PIRSF000331">
    <property type="entry name" value="HpaA_HpaB"/>
    <property type="match status" value="1"/>
</dbReference>
<dbReference type="Gene3D" id="1.20.140.10">
    <property type="entry name" value="Butyryl-CoA Dehydrogenase, subunit A, domain 3"/>
    <property type="match status" value="1"/>
</dbReference>
<evidence type="ECO:0000313" key="6">
    <source>
        <dbReference type="EMBL" id="MFB9784292.1"/>
    </source>
</evidence>
<dbReference type="EMBL" id="JBHMAS010000088">
    <property type="protein sequence ID" value="MFB9784292.1"/>
    <property type="molecule type" value="Genomic_DNA"/>
</dbReference>
<dbReference type="SUPFAM" id="SSF47203">
    <property type="entry name" value="Acyl-CoA dehydrogenase C-terminal domain-like"/>
    <property type="match status" value="1"/>
</dbReference>
<evidence type="ECO:0000256" key="3">
    <source>
        <dbReference type="ARBA" id="ARBA00023002"/>
    </source>
</evidence>
<dbReference type="InterPro" id="IPR024674">
    <property type="entry name" value="HpaB/PvcC/4-BUDH_N"/>
</dbReference>
<dbReference type="PANTHER" id="PTHR36117">
    <property type="entry name" value="4-HYDROXYPHENYLACETATE 3-MONOOXYGENASE-RELATED"/>
    <property type="match status" value="1"/>
</dbReference>
<dbReference type="Gene3D" id="2.40.110.10">
    <property type="entry name" value="Butyryl-CoA Dehydrogenase, subunit A, domain 2"/>
    <property type="match status" value="1"/>
</dbReference>
<dbReference type="InterPro" id="IPR009100">
    <property type="entry name" value="AcylCoA_DH/oxidase_NM_dom_sf"/>
</dbReference>
<evidence type="ECO:0000256" key="2">
    <source>
        <dbReference type="ARBA" id="ARBA00022827"/>
    </source>
</evidence>